<comment type="caution">
    <text evidence="2">The sequence shown here is derived from an EMBL/GenBank/DDBJ whole genome shotgun (WGS) entry which is preliminary data.</text>
</comment>
<accession>A0A4Z0LYF2</accession>
<keyword evidence="1" id="KW-0812">Transmembrane</keyword>
<gene>
    <name evidence="2" type="ORF">E4634_16195</name>
</gene>
<dbReference type="OrthoDB" id="1415778at2"/>
<reference evidence="2 3" key="1">
    <citation type="submission" date="2019-04" db="EMBL/GenBank/DDBJ databases">
        <title>Taxonomy of novel Haliea sp. from mangrove soil of West Coast of India.</title>
        <authorList>
            <person name="Verma A."/>
            <person name="Kumar P."/>
            <person name="Krishnamurthi S."/>
        </authorList>
    </citation>
    <scope>NUCLEOTIDE SEQUENCE [LARGE SCALE GENOMIC DNA]</scope>
    <source>
        <strain evidence="2 3">SAOS-164</strain>
    </source>
</reference>
<keyword evidence="1" id="KW-0472">Membrane</keyword>
<proteinExistence type="predicted"/>
<feature type="transmembrane region" description="Helical" evidence="1">
    <location>
        <begin position="132"/>
        <end position="157"/>
    </location>
</feature>
<dbReference type="Proteomes" id="UP000298050">
    <property type="component" value="Unassembled WGS sequence"/>
</dbReference>
<dbReference type="EMBL" id="SRLE01000011">
    <property type="protein sequence ID" value="TGD72206.1"/>
    <property type="molecule type" value="Genomic_DNA"/>
</dbReference>
<keyword evidence="3" id="KW-1185">Reference proteome</keyword>
<dbReference type="RefSeq" id="WP_135445695.1">
    <property type="nucleotide sequence ID" value="NZ_SRLE01000011.1"/>
</dbReference>
<feature type="transmembrane region" description="Helical" evidence="1">
    <location>
        <begin position="177"/>
        <end position="203"/>
    </location>
</feature>
<protein>
    <submittedName>
        <fullName evidence="2">Uncharacterized protein</fullName>
    </submittedName>
</protein>
<evidence type="ECO:0000256" key="1">
    <source>
        <dbReference type="SAM" id="Phobius"/>
    </source>
</evidence>
<dbReference type="AlphaFoldDB" id="A0A4Z0LYF2"/>
<keyword evidence="1" id="KW-1133">Transmembrane helix</keyword>
<name>A0A4Z0LYF2_9GAMM</name>
<evidence type="ECO:0000313" key="3">
    <source>
        <dbReference type="Proteomes" id="UP000298050"/>
    </source>
</evidence>
<sequence>MDWKSIAEKSVHAVREARRSLDELADSDTAKAAANAGKAYLRKGKQVTVDALGSEFAQGVKQRSIDAGETVRRGANSAGEWARDKWTDATAETDVHNWYARTADACEQNADALQGTQDGVSGRLSRGVAAKLGAVSTSAGIFSVASLIGTASTGTAIGTLSGAAFTSASLAWLGGSVVLGTAILGVASLAGGIGAALGTAWAAKKYVYGQARKPEELTEQERKAVDACMALAIAFRKQAEAGKPVDPVSASYLEREALQPLCDLLDEIQHTDTGRPLPARKRCERAARKLSELTRQLRDWSQDHPNITTGVVSVVFLRLLADDLGEFTGQEQLVLEALRRSNGVLADASEEELAEYVQGLDADQLPGLQNNVKGIYHELRFAQAENTDGDKYTAELFEATNHSGSDVRITNLETGEIHEVQLKATNYAHAIQAHNERYDSIDVLATSEVAEATPGVDSSGFSNAELKQDVEGVTDQLDGWYDPGVLDSMAVAGTVALARNVGVLLKGKESSIEERRSLVKDGAQSAGVAGLFSLVLS</sequence>
<organism evidence="2 3">
    <name type="scientific">Mangrovimicrobium sediminis</name>
    <dbReference type="NCBI Taxonomy" id="2562682"/>
    <lineage>
        <taxon>Bacteria</taxon>
        <taxon>Pseudomonadati</taxon>
        <taxon>Pseudomonadota</taxon>
        <taxon>Gammaproteobacteria</taxon>
        <taxon>Cellvibrionales</taxon>
        <taxon>Halieaceae</taxon>
        <taxon>Mangrovimicrobium</taxon>
    </lineage>
</organism>
<evidence type="ECO:0000313" key="2">
    <source>
        <dbReference type="EMBL" id="TGD72206.1"/>
    </source>
</evidence>